<dbReference type="PANTHER" id="PTHR18914:SF30">
    <property type="entry name" value="VINCULIN_ALPHA-CATENIN FAMILY MEMBER 1"/>
    <property type="match status" value="1"/>
</dbReference>
<dbReference type="GO" id="GO:0016477">
    <property type="term" value="P:cell migration"/>
    <property type="evidence" value="ECO:0007669"/>
    <property type="project" value="TreeGrafter"/>
</dbReference>
<dbReference type="EMBL" id="JAIWYP010000008">
    <property type="protein sequence ID" value="KAH3787332.1"/>
    <property type="molecule type" value="Genomic_DNA"/>
</dbReference>
<comment type="similarity">
    <text evidence="2">Belongs to the vinculin/alpha-catenin family.</text>
</comment>
<dbReference type="PANTHER" id="PTHR18914">
    <property type="entry name" value="ALPHA CATENIN"/>
    <property type="match status" value="1"/>
</dbReference>
<reference evidence="6" key="1">
    <citation type="journal article" date="2019" name="bioRxiv">
        <title>The Genome of the Zebra Mussel, Dreissena polymorpha: A Resource for Invasive Species Research.</title>
        <authorList>
            <person name="McCartney M.A."/>
            <person name="Auch B."/>
            <person name="Kono T."/>
            <person name="Mallez S."/>
            <person name="Zhang Y."/>
            <person name="Obille A."/>
            <person name="Becker A."/>
            <person name="Abrahante J.E."/>
            <person name="Garbe J."/>
            <person name="Badalamenti J.P."/>
            <person name="Herman A."/>
            <person name="Mangelson H."/>
            <person name="Liachko I."/>
            <person name="Sullivan S."/>
            <person name="Sone E.D."/>
            <person name="Koren S."/>
            <person name="Silverstein K.A.T."/>
            <person name="Beckman K.B."/>
            <person name="Gohl D.M."/>
        </authorList>
    </citation>
    <scope>NUCLEOTIDE SEQUENCE</scope>
    <source>
        <strain evidence="6">Duluth1</strain>
        <tissue evidence="6">Whole animal</tissue>
    </source>
</reference>
<evidence type="ECO:0000256" key="5">
    <source>
        <dbReference type="SAM" id="MobiDB-lite"/>
    </source>
</evidence>
<reference evidence="6" key="2">
    <citation type="submission" date="2020-11" db="EMBL/GenBank/DDBJ databases">
        <authorList>
            <person name="McCartney M.A."/>
            <person name="Auch B."/>
            <person name="Kono T."/>
            <person name="Mallez S."/>
            <person name="Becker A."/>
            <person name="Gohl D.M."/>
            <person name="Silverstein K.A.T."/>
            <person name="Koren S."/>
            <person name="Bechman K.B."/>
            <person name="Herman A."/>
            <person name="Abrahante J.E."/>
            <person name="Garbe J."/>
        </authorList>
    </citation>
    <scope>NUCLEOTIDE SEQUENCE</scope>
    <source>
        <strain evidence="6">Duluth1</strain>
        <tissue evidence="6">Whole animal</tissue>
    </source>
</reference>
<gene>
    <name evidence="6" type="ORF">DPMN_165454</name>
</gene>
<dbReference type="Gene3D" id="1.20.120.230">
    <property type="entry name" value="Alpha-catenin/vinculin-like"/>
    <property type="match status" value="2"/>
</dbReference>
<dbReference type="SUPFAM" id="SSF47220">
    <property type="entry name" value="alpha-catenin/vinculin-like"/>
    <property type="match status" value="4"/>
</dbReference>
<dbReference type="Pfam" id="PF01044">
    <property type="entry name" value="Vinculin"/>
    <property type="match status" value="2"/>
</dbReference>
<evidence type="ECO:0000313" key="6">
    <source>
        <dbReference type="EMBL" id="KAH3787332.1"/>
    </source>
</evidence>
<evidence type="ECO:0000313" key="7">
    <source>
        <dbReference type="Proteomes" id="UP000828390"/>
    </source>
</evidence>
<evidence type="ECO:0000256" key="3">
    <source>
        <dbReference type="ARBA" id="ARBA00022490"/>
    </source>
</evidence>
<feature type="region of interest" description="Disordered" evidence="5">
    <location>
        <begin position="1313"/>
        <end position="1386"/>
    </location>
</feature>
<evidence type="ECO:0000256" key="4">
    <source>
        <dbReference type="SAM" id="Coils"/>
    </source>
</evidence>
<dbReference type="GO" id="GO:0005912">
    <property type="term" value="C:adherens junction"/>
    <property type="evidence" value="ECO:0007669"/>
    <property type="project" value="TreeGrafter"/>
</dbReference>
<organism evidence="6 7">
    <name type="scientific">Dreissena polymorpha</name>
    <name type="common">Zebra mussel</name>
    <name type="synonym">Mytilus polymorpha</name>
    <dbReference type="NCBI Taxonomy" id="45954"/>
    <lineage>
        <taxon>Eukaryota</taxon>
        <taxon>Metazoa</taxon>
        <taxon>Spiralia</taxon>
        <taxon>Lophotrochozoa</taxon>
        <taxon>Mollusca</taxon>
        <taxon>Bivalvia</taxon>
        <taxon>Autobranchia</taxon>
        <taxon>Heteroconchia</taxon>
        <taxon>Euheterodonta</taxon>
        <taxon>Imparidentia</taxon>
        <taxon>Neoheterodontei</taxon>
        <taxon>Myida</taxon>
        <taxon>Dreissenoidea</taxon>
        <taxon>Dreissenidae</taxon>
        <taxon>Dreissena</taxon>
    </lineage>
</organism>
<dbReference type="GO" id="GO:0008013">
    <property type="term" value="F:beta-catenin binding"/>
    <property type="evidence" value="ECO:0007669"/>
    <property type="project" value="TreeGrafter"/>
</dbReference>
<dbReference type="Gene3D" id="1.20.120.810">
    <property type="entry name" value="Vinculin, Vh2 four-helix bundle"/>
    <property type="match status" value="2"/>
</dbReference>
<evidence type="ECO:0000256" key="1">
    <source>
        <dbReference type="ARBA" id="ARBA00004496"/>
    </source>
</evidence>
<name>A0A9D4EW47_DREPO</name>
<accession>A0A9D4EW47</accession>
<comment type="caution">
    <text evidence="6">The sequence shown here is derived from an EMBL/GenBank/DDBJ whole genome shotgun (WGS) entry which is preliminary data.</text>
</comment>
<dbReference type="GO" id="GO:0016342">
    <property type="term" value="C:catenin complex"/>
    <property type="evidence" value="ECO:0007669"/>
    <property type="project" value="TreeGrafter"/>
</dbReference>
<dbReference type="InterPro" id="IPR036723">
    <property type="entry name" value="Alpha-catenin/vinculin-like_sf"/>
</dbReference>
<dbReference type="OrthoDB" id="29742at2759"/>
<keyword evidence="3" id="KW-0963">Cytoplasm</keyword>
<dbReference type="GO" id="GO:0005737">
    <property type="term" value="C:cytoplasm"/>
    <property type="evidence" value="ECO:0007669"/>
    <property type="project" value="UniProtKB-SubCell"/>
</dbReference>
<keyword evidence="7" id="KW-1185">Reference proteome</keyword>
<keyword evidence="4" id="KW-0175">Coiled coil</keyword>
<dbReference type="PRINTS" id="PR00806">
    <property type="entry name" value="VINCULIN"/>
</dbReference>
<evidence type="ECO:0008006" key="8">
    <source>
        <dbReference type="Google" id="ProtNLM"/>
    </source>
</evidence>
<dbReference type="GO" id="GO:0098609">
    <property type="term" value="P:cell-cell adhesion"/>
    <property type="evidence" value="ECO:0007669"/>
    <property type="project" value="TreeGrafter"/>
</dbReference>
<evidence type="ECO:0000256" key="2">
    <source>
        <dbReference type="ARBA" id="ARBA00008376"/>
    </source>
</evidence>
<feature type="compositionally biased region" description="Polar residues" evidence="5">
    <location>
        <begin position="1362"/>
        <end position="1384"/>
    </location>
</feature>
<dbReference type="Proteomes" id="UP000828390">
    <property type="component" value="Unassembled WGS sequence"/>
</dbReference>
<comment type="subcellular location">
    <subcellularLocation>
        <location evidence="1">Cytoplasm</location>
    </subcellularLocation>
</comment>
<dbReference type="InterPro" id="IPR006077">
    <property type="entry name" value="Vinculin/catenin"/>
</dbReference>
<feature type="compositionally biased region" description="Polar residues" evidence="5">
    <location>
        <begin position="1317"/>
        <end position="1326"/>
    </location>
</feature>
<proteinExistence type="inferred from homology"/>
<sequence length="1598" mass="178556">MDVTFGLLSSLVKTKSIQRVLAPIASQISLLIILNESEDGSNMHLGEMVPCAKVVMQASYKLVTVAKQQAQSSSDQEFRAQMLSACEVLELSSSNLYVASERLEASNSSKEARSKLIQASKDVLQGTMKVLLVADDAEIRRLVAASHILSEKLKALNSVTQMQNLVALFKEFTEALTVMTALADRRQREVVSARQRERMITSLAILKKSISPLSVAVQNAIKYNQNTQAQVGRTYVIQEIQAAMTEIVEAVQNRDLDTEEETTYSPDEAGLFVTNVDHALECLSEEKRGTLHMDLEMWTEETVRHSMTVAHLCTDSHRDAIIRTCQRVIQEKCRLVELHRSYQARTDDSAARKEFWDSCETLTDVFCEVEKHVNIALLHLIVDNFRESSEPLERLVKQALRQDTDKALGSHSKFVVQFEDFVEKICQISLLAAASSTDARRVQVIRVTVQRLERLDPDLVAAVMSLSHRPDDSSAIAHLKLLMNQWSFEITNLLQVIDEMTDPKMFILVSERKVEEDINTSNGSLLLGDQELLSATLQSLQGRSRRVAQVAEQIVDGHTDPLYRNGLMAFVQKLKKAITGVRIAGENILQDFSSDLYKGVLHKRFDQLQDALARVKAGLSDTNHPRILSPLRRDVRRAGRKSVPEVTIPDLTSRVSSDIQLSRPPQPRSVQVQRHGDRIVATSVPSLHNKPRTAEQLSHKIEKYKSTSHVESPTVPDTYPWQIVSELRTWCTKGDKQRVNQLCTDLLGWTNHVAEVTQGTLQHCYDGVKHKEMTAVCYSVDETVSELIETAKCVLHGDFSQLDDLLTQSHSWATKVEKLRVFVDLTSETWSQLAADVHTAVKMGKQDLVISHVEKVQAHYGMVSELVGVCHRLPEKRFQGREIVENLQEEVNDLENLTVTFRTTAQMLSEHGLHAELVQVDQVGREWAVKMYSVVCNLSKLNASLLGLGLARKLWPTLDTLGANLCDFLAAENGMIANLGTCACYGNEDFEREYRAHLSNMTEIVADIKSLYMRCPTPVCLERQASGLYTELRIGLHRGRWILDALDCVDLALHQTAQCTTSVDRIVEHIFETKAATGDKRTVMQSELAALWSGFSDMVSSLRKKVLSGIQLSSELSLRSCVRQCLDAVNELAPRVVAVLETLAESGDTGCYGTVLWHRLLWAARLHHLMTCLRQMSDLKPYFLHDVSTLLRLQGTPSQCENITARLLETTSASQTRETNMSAAALLPLRCSLKGENKQSQSDNYVERKVDIGSSSSRGIQNTLAQTVDSPKKGFMSGLRFMDDVSNKENIIDFEPVVVKLDKMEEKNLFASEHNRLQATNTTDSDPTVHLDHTVRTKSVLQVKTMPTEPPYSKHTHHNPAADSSQLTHHNRLAASSPQASQKTAESKAGNMFELLKAAQYIERATIGWADMDNPIVKVARTMSTQVRDMAQYIRQEGPIQNHMGLIQTARAVAENSDKVLQFATLLAKHCIDKSFSANLVSSCMQVPLIRQQLNILATVQLGTVNTQNADRTLVHNAQNLMKKIIETVTACEAVCVKGVQPSLHTESPSAHQLAMRWRQQLTAHRQDCVLESDLDLLGLRIVESGTLPPSLTQIFSA</sequence>
<feature type="coiled-coil region" evidence="4">
    <location>
        <begin position="877"/>
        <end position="904"/>
    </location>
</feature>
<dbReference type="GO" id="GO:0051015">
    <property type="term" value="F:actin filament binding"/>
    <property type="evidence" value="ECO:0007669"/>
    <property type="project" value="InterPro"/>
</dbReference>
<protein>
    <recommendedName>
        <fullName evidence="8">Vinculin</fullName>
    </recommendedName>
</protein>